<evidence type="ECO:0000256" key="3">
    <source>
        <dbReference type="ARBA" id="ARBA00022801"/>
    </source>
</evidence>
<keyword evidence="2" id="KW-0645">Protease</keyword>
<reference evidence="5 6" key="1">
    <citation type="submission" date="2018-02" db="EMBL/GenBank/DDBJ databases">
        <title>Draft genome of wild Prunus yedoensis var. nudiflora.</title>
        <authorList>
            <person name="Baek S."/>
            <person name="Kim J.-H."/>
            <person name="Choi K."/>
            <person name="Kim G.-B."/>
            <person name="Cho A."/>
            <person name="Jang H."/>
            <person name="Shin C.-H."/>
            <person name="Yu H.-J."/>
            <person name="Mun J.-H."/>
        </authorList>
    </citation>
    <scope>NUCLEOTIDE SEQUENCE [LARGE SCALE GENOMIC DNA]</scope>
    <source>
        <strain evidence="6">cv. Jeju island</strain>
        <tissue evidence="5">Leaf</tissue>
    </source>
</reference>
<evidence type="ECO:0000259" key="4">
    <source>
        <dbReference type="Pfam" id="PF02902"/>
    </source>
</evidence>
<evidence type="ECO:0000256" key="1">
    <source>
        <dbReference type="ARBA" id="ARBA00005234"/>
    </source>
</evidence>
<dbReference type="Gene3D" id="3.40.395.10">
    <property type="entry name" value="Adenoviral Proteinase, Chain A"/>
    <property type="match status" value="1"/>
</dbReference>
<keyword evidence="3" id="KW-0378">Hydrolase</keyword>
<keyword evidence="6" id="KW-1185">Reference proteome</keyword>
<proteinExistence type="inferred from homology"/>
<evidence type="ECO:0000313" key="5">
    <source>
        <dbReference type="EMBL" id="PQP95489.1"/>
    </source>
</evidence>
<evidence type="ECO:0000256" key="2">
    <source>
        <dbReference type="ARBA" id="ARBA00022670"/>
    </source>
</evidence>
<dbReference type="SUPFAM" id="SSF54001">
    <property type="entry name" value="Cysteine proteinases"/>
    <property type="match status" value="1"/>
</dbReference>
<evidence type="ECO:0000313" key="6">
    <source>
        <dbReference type="Proteomes" id="UP000250321"/>
    </source>
</evidence>
<accession>A0A314XSB3</accession>
<gene>
    <name evidence="5" type="ORF">Pyn_21716</name>
</gene>
<organism evidence="5 6">
    <name type="scientific">Prunus yedoensis var. nudiflora</name>
    <dbReference type="NCBI Taxonomy" id="2094558"/>
    <lineage>
        <taxon>Eukaryota</taxon>
        <taxon>Viridiplantae</taxon>
        <taxon>Streptophyta</taxon>
        <taxon>Embryophyta</taxon>
        <taxon>Tracheophyta</taxon>
        <taxon>Spermatophyta</taxon>
        <taxon>Magnoliopsida</taxon>
        <taxon>eudicotyledons</taxon>
        <taxon>Gunneridae</taxon>
        <taxon>Pentapetalae</taxon>
        <taxon>rosids</taxon>
        <taxon>fabids</taxon>
        <taxon>Rosales</taxon>
        <taxon>Rosaceae</taxon>
        <taxon>Amygdaloideae</taxon>
        <taxon>Amygdaleae</taxon>
        <taxon>Prunus</taxon>
    </lineage>
</organism>
<feature type="domain" description="Ubiquitin-like protease family profile" evidence="4">
    <location>
        <begin position="65"/>
        <end position="248"/>
    </location>
</feature>
<dbReference type="EMBL" id="PJQY01002236">
    <property type="protein sequence ID" value="PQP95489.1"/>
    <property type="molecule type" value="Genomic_DNA"/>
</dbReference>
<dbReference type="GO" id="GO:0006508">
    <property type="term" value="P:proteolysis"/>
    <property type="evidence" value="ECO:0007669"/>
    <property type="project" value="UniProtKB-KW"/>
</dbReference>
<comment type="similarity">
    <text evidence="1">Belongs to the peptidase C48 family.</text>
</comment>
<dbReference type="GO" id="GO:0008234">
    <property type="term" value="F:cysteine-type peptidase activity"/>
    <property type="evidence" value="ECO:0007669"/>
    <property type="project" value="InterPro"/>
</dbReference>
<dbReference type="OrthoDB" id="1613576at2759"/>
<dbReference type="Pfam" id="PF02902">
    <property type="entry name" value="Peptidase_C48"/>
    <property type="match status" value="1"/>
</dbReference>
<dbReference type="Proteomes" id="UP000250321">
    <property type="component" value="Unassembled WGS sequence"/>
</dbReference>
<dbReference type="InterPro" id="IPR038765">
    <property type="entry name" value="Papain-like_cys_pep_sf"/>
</dbReference>
<dbReference type="InterPro" id="IPR003653">
    <property type="entry name" value="Peptidase_C48_C"/>
</dbReference>
<sequence>MKVDQGYTCEAKPIGVRRLRVGKCLSLHEADILKKYLDANNTMNAFWHGVRSAVYRKDALQLLNEEAVSIQVMDSFLEILNSDQMAVPRLKSCFIPTFGWELMKCRDEVGKVAMYVEVVLKNLRDNDLLFIPIIHVKEEHFTLLVLNKQSSWWDYYNNLHPNDSTTADPYLDDALKLCNLTQDDRELLTWLTENCVDYPMRSNTECPQQNPLSADAGVAMMYMIQMLSERKALENVFPTGAMKNMRARVLGKFINDEDGCWDAYRIN</sequence>
<dbReference type="AlphaFoldDB" id="A0A314XSB3"/>
<name>A0A314XSB3_PRUYE</name>
<protein>
    <recommendedName>
        <fullName evidence="4">Ubiquitin-like protease family profile domain-containing protein</fullName>
    </recommendedName>
</protein>
<comment type="caution">
    <text evidence="5">The sequence shown here is derived from an EMBL/GenBank/DDBJ whole genome shotgun (WGS) entry which is preliminary data.</text>
</comment>